<feature type="region of interest" description="Disordered" evidence="1">
    <location>
        <begin position="323"/>
        <end position="377"/>
    </location>
</feature>
<comment type="caution">
    <text evidence="3">The sequence shown here is derived from an EMBL/GenBank/DDBJ whole genome shotgun (WGS) entry which is preliminary data.</text>
</comment>
<dbReference type="AlphaFoldDB" id="J9DVG8"/>
<feature type="compositionally biased region" description="Polar residues" evidence="1">
    <location>
        <begin position="818"/>
        <end position="827"/>
    </location>
</feature>
<evidence type="ECO:0000313" key="3">
    <source>
        <dbReference type="EMBL" id="EJW05282.1"/>
    </source>
</evidence>
<dbReference type="Proteomes" id="UP000003163">
    <property type="component" value="Unassembled WGS sequence"/>
</dbReference>
<organism evidence="3 4">
    <name type="scientific">Edhazardia aedis (strain USNM 41457)</name>
    <name type="common">Microsporidian parasite</name>
    <dbReference type="NCBI Taxonomy" id="1003232"/>
    <lineage>
        <taxon>Eukaryota</taxon>
        <taxon>Fungi</taxon>
        <taxon>Fungi incertae sedis</taxon>
        <taxon>Microsporidia</taxon>
        <taxon>Edhazardia</taxon>
    </lineage>
</organism>
<evidence type="ECO:0000313" key="4">
    <source>
        <dbReference type="Proteomes" id="UP000003163"/>
    </source>
</evidence>
<dbReference type="EMBL" id="AFBI03000007">
    <property type="protein sequence ID" value="EJW05282.1"/>
    <property type="molecule type" value="Genomic_DNA"/>
</dbReference>
<name>J9DVG8_EDHAE</name>
<keyword evidence="2" id="KW-0732">Signal</keyword>
<feature type="region of interest" description="Disordered" evidence="1">
    <location>
        <begin position="785"/>
        <end position="846"/>
    </location>
</feature>
<gene>
    <name evidence="3" type="ORF">EDEG_00658</name>
</gene>
<keyword evidence="4" id="KW-1185">Reference proteome</keyword>
<proteinExistence type="predicted"/>
<accession>J9DVG8</accession>
<evidence type="ECO:0000256" key="1">
    <source>
        <dbReference type="SAM" id="MobiDB-lite"/>
    </source>
</evidence>
<feature type="signal peptide" evidence="2">
    <location>
        <begin position="1"/>
        <end position="15"/>
    </location>
</feature>
<evidence type="ECO:0000256" key="2">
    <source>
        <dbReference type="SAM" id="SignalP"/>
    </source>
</evidence>
<reference evidence="3 4" key="1">
    <citation type="submission" date="2011-08" db="EMBL/GenBank/DDBJ databases">
        <authorList>
            <person name="Liu Z.J."/>
            <person name="Shi F.L."/>
            <person name="Lu J.Q."/>
            <person name="Li M."/>
            <person name="Wang Z.L."/>
        </authorList>
    </citation>
    <scope>NUCLEOTIDE SEQUENCE [LARGE SCALE GENOMIC DNA]</scope>
    <source>
        <strain evidence="3 4">USNM 41457</strain>
    </source>
</reference>
<dbReference type="HOGENOM" id="CLU_336799_0_0_1"/>
<protein>
    <submittedName>
        <fullName evidence="3">Uncharacterized protein</fullName>
    </submittedName>
</protein>
<dbReference type="InParanoid" id="J9DVG8"/>
<feature type="compositionally biased region" description="Polar residues" evidence="1">
    <location>
        <begin position="338"/>
        <end position="359"/>
    </location>
</feature>
<dbReference type="VEuPathDB" id="MicrosporidiaDB:EDEG_00658"/>
<feature type="chain" id="PRO_5012813541" evidence="2">
    <location>
        <begin position="16"/>
        <end position="846"/>
    </location>
</feature>
<sequence>MNIFFNFIFIPIILSKQQLNIKSCHNHTKTSIFYIDVHCDQLVLEDIQEYVNSVRGLSLNTNSAAIMFFGSIFDELNITLLPSDIQIHGKFSQLSTADLNIEDDEKLCSLESPAIIRGNKALQVLNYLKNGVIGNKIFVFHCDKGFSLQDNIILDAGPCSSILSMTYTIPEMISEDLKSKLLGLILKNNQFDLKNLVLIDLDDKICEVAEKCINFYETNLGKNVLGNQLIKNVPTNLKNLQQKFIDNIANDVLDDIEDDINAILESPTDDYLNNNPMLNNPFQASQFQNKNYSFPKSNDLIPIPLSLDNKKIFGDLLSKPESKNSLSNNNIKNLPSKTDNSSTKSLESNKANNIKQSLKTDIPQELKSGKSKIAPKLKSSLLPEKIKKEKKLSALSPKQEEKSFEDRLKDLLAKVRKTPENLTPKEYKNDNTSHFPDKTIKKSLLEKIVETSSLSKNQNKMQKNDNYNGLDSDKGLKTALIAEKFKPIDFKKSNNTMSDFVLKPSVPISEERRPFENKIINDLINNNTKSTKNINPLETLINHELQKNIVEKNVLKSLSGAKINMANHLEDALLIPKNTNLKETTKIEENDPEYSKYIDNLLNKKHNFDFIESLDLNRQKELYLKQRKLFGHDASATLESDRTGLPDVNSISLIKEKSELQELAHRYAERENLAGKLANRLLAKNSFDLYGYKKDSRYANRNMASDSFGNSVRSKEELKYNENNAANSSISKKMALNGIENSRNSRNSVDLNVYNIDTDSVERKTFKNESSSKYMKNNLSTGNLKSENIFKNKSQMDKNSNFDTKGKGKNAKSNSKNIRSANNNSKSLGLDIYDPNQVPGPSKKSD</sequence>
<feature type="compositionally biased region" description="Low complexity" evidence="1">
    <location>
        <begin position="323"/>
        <end position="337"/>
    </location>
</feature>
<reference evidence="4" key="2">
    <citation type="submission" date="2015-07" db="EMBL/GenBank/DDBJ databases">
        <title>Contrasting host-pathogen interactions and genome evolution in two generalist and specialist microsporidian pathogens of mosquitoes.</title>
        <authorList>
            <consortium name="The Broad Institute Genomics Platform"/>
            <consortium name="The Broad Institute Genome Sequencing Center for Infectious Disease"/>
            <person name="Cuomo C.A."/>
            <person name="Sanscrainte N.D."/>
            <person name="Goldberg J.M."/>
            <person name="Heiman D."/>
            <person name="Young S."/>
            <person name="Zeng Q."/>
            <person name="Becnel J.J."/>
            <person name="Birren B.W."/>
        </authorList>
    </citation>
    <scope>NUCLEOTIDE SEQUENCE [LARGE SCALE GENOMIC DNA]</scope>
    <source>
        <strain evidence="4">USNM 41457</strain>
    </source>
</reference>